<dbReference type="GO" id="GO:0044550">
    <property type="term" value="P:secondary metabolite biosynthetic process"/>
    <property type="evidence" value="ECO:0007669"/>
    <property type="project" value="TreeGrafter"/>
</dbReference>
<dbReference type="PANTHER" id="PTHR46720:SF3">
    <property type="entry name" value="FAD-BINDING DOMAIN-CONTAINING PROTEIN-RELATED"/>
    <property type="match status" value="1"/>
</dbReference>
<dbReference type="AlphaFoldDB" id="A0A2A9NSM0"/>
<feature type="domain" description="FAD-binding" evidence="4">
    <location>
        <begin position="3"/>
        <end position="368"/>
    </location>
</feature>
<feature type="non-terminal residue" evidence="5">
    <location>
        <position position="1"/>
    </location>
</feature>
<evidence type="ECO:0000259" key="4">
    <source>
        <dbReference type="Pfam" id="PF01494"/>
    </source>
</evidence>
<accession>A0A2A9NSM0</accession>
<dbReference type="Proteomes" id="UP000242287">
    <property type="component" value="Unassembled WGS sequence"/>
</dbReference>
<evidence type="ECO:0000256" key="1">
    <source>
        <dbReference type="ARBA" id="ARBA00022630"/>
    </source>
</evidence>
<dbReference type="PRINTS" id="PR00420">
    <property type="entry name" value="RNGMNOXGNASE"/>
</dbReference>
<keyword evidence="6" id="KW-1185">Reference proteome</keyword>
<dbReference type="SUPFAM" id="SSF51905">
    <property type="entry name" value="FAD/NAD(P)-binding domain"/>
    <property type="match status" value="1"/>
</dbReference>
<dbReference type="InterPro" id="IPR051104">
    <property type="entry name" value="FAD_monoxygenase"/>
</dbReference>
<dbReference type="InterPro" id="IPR036188">
    <property type="entry name" value="FAD/NAD-bd_sf"/>
</dbReference>
<dbReference type="SUPFAM" id="SSF54373">
    <property type="entry name" value="FAD-linked reductases, C-terminal domain"/>
    <property type="match status" value="1"/>
</dbReference>
<evidence type="ECO:0000256" key="3">
    <source>
        <dbReference type="ARBA" id="ARBA00023002"/>
    </source>
</evidence>
<dbReference type="STRING" id="703135.A0A2A9NSM0"/>
<dbReference type="InterPro" id="IPR002938">
    <property type="entry name" value="FAD-bd"/>
</dbReference>
<sequence>SSGGGIGGLTLASSLAWFDKGKRIDVDIYEAADVLEEIGAGIHIWPRAWNLLKGIGLEEDMIKVLPDQTKPEETALVFQFRKSDQPSGQSIYDMYAKGGMVRVHRADLQRILMKHASAACKLHLSSRLVSCTEKDDGVHLLFEDGSTKTCDLLVGADGIKSTVRRLFLERQPPEQGHGESIEPVWSGTYAYRGLVPKTLLDEKLPGHRASQVPVMYCGKSKHIVVYPVSHGKLINVVACAHDRTKEETPYDGVSVLQVTHEEMLSKFDNWEPEVRALLECIPRPSRWAIQNLRPLKVYGKGRVLLLGDAAHAMTPHQGAGAGQAMEDAYTLAYVLSHSDIVKSTAQMPLVTHVYNAIRQPFGNNVLDTSRICGRLSGLTDPDKQFPEINEGDDTVPHEVLEGIILKMEGLWKWLWDSSVEDRCEEASSMLRRIHGSANSEYVKSKL</sequence>
<evidence type="ECO:0000313" key="5">
    <source>
        <dbReference type="EMBL" id="PFH51267.1"/>
    </source>
</evidence>
<dbReference type="PANTHER" id="PTHR46720">
    <property type="entry name" value="HYDROXYLASE, PUTATIVE (AFU_ORTHOLOGUE AFUA_3G01460)-RELATED"/>
    <property type="match status" value="1"/>
</dbReference>
<keyword evidence="2" id="KW-0274">FAD</keyword>
<dbReference type="Gene3D" id="3.50.50.60">
    <property type="entry name" value="FAD/NAD(P)-binding domain"/>
    <property type="match status" value="1"/>
</dbReference>
<keyword evidence="1" id="KW-0285">Flavoprotein</keyword>
<gene>
    <name evidence="5" type="ORF">AMATHDRAFT_142975</name>
</gene>
<keyword evidence="3" id="KW-0560">Oxidoreductase</keyword>
<dbReference type="EMBL" id="KZ301989">
    <property type="protein sequence ID" value="PFH51267.1"/>
    <property type="molecule type" value="Genomic_DNA"/>
</dbReference>
<dbReference type="GO" id="GO:0071949">
    <property type="term" value="F:FAD binding"/>
    <property type="evidence" value="ECO:0007669"/>
    <property type="project" value="InterPro"/>
</dbReference>
<protein>
    <recommendedName>
        <fullName evidence="4">FAD-binding domain-containing protein</fullName>
    </recommendedName>
</protein>
<evidence type="ECO:0000313" key="6">
    <source>
        <dbReference type="Proteomes" id="UP000242287"/>
    </source>
</evidence>
<dbReference type="GO" id="GO:0016491">
    <property type="term" value="F:oxidoreductase activity"/>
    <property type="evidence" value="ECO:0007669"/>
    <property type="project" value="UniProtKB-KW"/>
</dbReference>
<organism evidence="5 6">
    <name type="scientific">Amanita thiersii Skay4041</name>
    <dbReference type="NCBI Taxonomy" id="703135"/>
    <lineage>
        <taxon>Eukaryota</taxon>
        <taxon>Fungi</taxon>
        <taxon>Dikarya</taxon>
        <taxon>Basidiomycota</taxon>
        <taxon>Agaricomycotina</taxon>
        <taxon>Agaricomycetes</taxon>
        <taxon>Agaricomycetidae</taxon>
        <taxon>Agaricales</taxon>
        <taxon>Pluteineae</taxon>
        <taxon>Amanitaceae</taxon>
        <taxon>Amanita</taxon>
    </lineage>
</organism>
<dbReference type="Pfam" id="PF01494">
    <property type="entry name" value="FAD_binding_3"/>
    <property type="match status" value="1"/>
</dbReference>
<proteinExistence type="predicted"/>
<evidence type="ECO:0000256" key="2">
    <source>
        <dbReference type="ARBA" id="ARBA00022827"/>
    </source>
</evidence>
<dbReference type="OrthoDB" id="417877at2759"/>
<name>A0A2A9NSM0_9AGAR</name>
<reference evidence="5 6" key="1">
    <citation type="submission" date="2014-02" db="EMBL/GenBank/DDBJ databases">
        <title>Transposable element dynamics among asymbiotic and ectomycorrhizal Amanita fungi.</title>
        <authorList>
            <consortium name="DOE Joint Genome Institute"/>
            <person name="Hess J."/>
            <person name="Skrede I."/>
            <person name="Wolfe B."/>
            <person name="LaButti K."/>
            <person name="Ohm R.A."/>
            <person name="Grigoriev I.V."/>
            <person name="Pringle A."/>
        </authorList>
    </citation>
    <scope>NUCLEOTIDE SEQUENCE [LARGE SCALE GENOMIC DNA]</scope>
    <source>
        <strain evidence="5 6">SKay4041</strain>
    </source>
</reference>